<proteinExistence type="inferred from homology"/>
<dbReference type="SUPFAM" id="SSF46785">
    <property type="entry name" value="Winged helix' DNA-binding domain"/>
    <property type="match status" value="1"/>
</dbReference>
<feature type="compositionally biased region" description="Basic and acidic residues" evidence="5">
    <location>
        <begin position="1"/>
        <end position="14"/>
    </location>
</feature>
<dbReference type="eggNOG" id="COG0583">
    <property type="taxonomic scope" value="Bacteria"/>
</dbReference>
<accession>K0DZ98</accession>
<dbReference type="CDD" id="cd05466">
    <property type="entry name" value="PBP2_LTTR_substrate"/>
    <property type="match status" value="1"/>
</dbReference>
<evidence type="ECO:0000256" key="5">
    <source>
        <dbReference type="SAM" id="MobiDB-lite"/>
    </source>
</evidence>
<dbReference type="GO" id="GO:0003677">
    <property type="term" value="F:DNA binding"/>
    <property type="evidence" value="ECO:0007669"/>
    <property type="project" value="UniProtKB-KW"/>
</dbReference>
<keyword evidence="7" id="KW-0614">Plasmid</keyword>
<sequence length="317" mass="34325">MKTHTNKLEEESFMGHRSGTTTPTLRQLQLLLALTSSDGIASAGAQLGMSPSATSHALRALEKALGTELIDRNTAGVTLTYTGEHVLPHVRDVFASLQLVQATALAGAALKTGLLRLGSFGASSTIRVLPPLIERFKARYPGVDVVVTEKPDEQTSRDLFERRLELAAVTLPKTDVDSQTLAVDELVAVLPSGHPLAKLDTVPLKEMTADPFILTRAGSQALVTRLFSRNALRPRVTYELLQLMSILELVASGKGISILAKLALPDRYPGTVFRPLSPGTSRRIGLVCLNQNRLSPAAHAFWQEARRYHAELKGAVR</sequence>
<dbReference type="InterPro" id="IPR000847">
    <property type="entry name" value="LysR_HTH_N"/>
</dbReference>
<dbReference type="AlphaFoldDB" id="K0DZ98"/>
<dbReference type="InterPro" id="IPR036390">
    <property type="entry name" value="WH_DNA-bd_sf"/>
</dbReference>
<dbReference type="PROSITE" id="PS50931">
    <property type="entry name" value="HTH_LYSR"/>
    <property type="match status" value="1"/>
</dbReference>
<evidence type="ECO:0000256" key="1">
    <source>
        <dbReference type="ARBA" id="ARBA00009437"/>
    </source>
</evidence>
<comment type="similarity">
    <text evidence="1">Belongs to the LysR transcriptional regulatory family.</text>
</comment>
<protein>
    <submittedName>
        <fullName evidence="7">LysR family transcriptional regulator</fullName>
    </submittedName>
</protein>
<name>K0DZ98_9BURK</name>
<geneLocation type="plasmid" evidence="7 8">
    <name>pSYMBR3459</name>
</geneLocation>
<evidence type="ECO:0000256" key="2">
    <source>
        <dbReference type="ARBA" id="ARBA00023015"/>
    </source>
</evidence>
<dbReference type="InterPro" id="IPR005119">
    <property type="entry name" value="LysR_subst-bd"/>
</dbReference>
<evidence type="ECO:0000259" key="6">
    <source>
        <dbReference type="PROSITE" id="PS50931"/>
    </source>
</evidence>
<dbReference type="GO" id="GO:0005829">
    <property type="term" value="C:cytosol"/>
    <property type="evidence" value="ECO:0007669"/>
    <property type="project" value="TreeGrafter"/>
</dbReference>
<evidence type="ECO:0000256" key="3">
    <source>
        <dbReference type="ARBA" id="ARBA00023125"/>
    </source>
</evidence>
<dbReference type="SUPFAM" id="SSF53850">
    <property type="entry name" value="Periplasmic binding protein-like II"/>
    <property type="match status" value="1"/>
</dbReference>
<dbReference type="Gene3D" id="1.10.10.10">
    <property type="entry name" value="Winged helix-like DNA-binding domain superfamily/Winged helix DNA-binding domain"/>
    <property type="match status" value="1"/>
</dbReference>
<keyword evidence="3" id="KW-0238">DNA-binding</keyword>
<dbReference type="InterPro" id="IPR036388">
    <property type="entry name" value="WH-like_DNA-bd_sf"/>
</dbReference>
<keyword evidence="4" id="KW-0804">Transcription</keyword>
<dbReference type="EMBL" id="CP003865">
    <property type="protein sequence ID" value="AFT90230.1"/>
    <property type="molecule type" value="Genomic_DNA"/>
</dbReference>
<dbReference type="Gene3D" id="3.40.190.290">
    <property type="match status" value="1"/>
</dbReference>
<dbReference type="KEGG" id="bpx:BUPH_08189"/>
<dbReference type="HOGENOM" id="CLU_039613_6_2_4"/>
<dbReference type="PANTHER" id="PTHR30419">
    <property type="entry name" value="HTH-TYPE TRANSCRIPTIONAL REGULATOR YBHD"/>
    <property type="match status" value="1"/>
</dbReference>
<reference evidence="7 8" key="1">
    <citation type="journal article" date="2012" name="J. Bacteriol.">
        <title>Complete Genome Sequence of Burkholderia phenoliruptrix BR3459a (CLA1), a Heat-Tolerant, Nitrogen-Fixing Symbiont of Mimosa flocculosa.</title>
        <authorList>
            <person name="de Oliveira Cunha C."/>
            <person name="Goda Zuleta L.F."/>
            <person name="Paula de Almeida L.G."/>
            <person name="Prioli Ciapina L."/>
            <person name="Lustrino Borges W."/>
            <person name="Pitard R.M."/>
            <person name="Baldani J.I."/>
            <person name="Straliotto R."/>
            <person name="de Faria S.M."/>
            <person name="Hungria M."/>
            <person name="Sousa Cavada B."/>
            <person name="Mercante F.M."/>
            <person name="Ribeiro de Vasconcelos A.T."/>
        </authorList>
    </citation>
    <scope>NUCLEOTIDE SEQUENCE [LARGE SCALE GENOMIC DNA]</scope>
    <source>
        <strain evidence="7 8">BR3459a</strain>
        <plasmid evidence="7 8">pSYMBR3459</plasmid>
    </source>
</reference>
<dbReference type="Pfam" id="PF00126">
    <property type="entry name" value="HTH_1"/>
    <property type="match status" value="1"/>
</dbReference>
<feature type="region of interest" description="Disordered" evidence="5">
    <location>
        <begin position="1"/>
        <end position="21"/>
    </location>
</feature>
<feature type="domain" description="HTH lysR-type" evidence="6">
    <location>
        <begin position="23"/>
        <end position="80"/>
    </location>
</feature>
<dbReference type="InterPro" id="IPR050950">
    <property type="entry name" value="HTH-type_LysR_regulators"/>
</dbReference>
<gene>
    <name evidence="7" type="ORF">BUPH_08189</name>
</gene>
<evidence type="ECO:0000313" key="7">
    <source>
        <dbReference type="EMBL" id="AFT90230.1"/>
    </source>
</evidence>
<dbReference type="GO" id="GO:0003700">
    <property type="term" value="F:DNA-binding transcription factor activity"/>
    <property type="evidence" value="ECO:0007669"/>
    <property type="project" value="InterPro"/>
</dbReference>
<dbReference type="Proteomes" id="UP000010105">
    <property type="component" value="Plasmid pSYMBR3459"/>
</dbReference>
<dbReference type="PATRIC" id="fig|1229205.11.peg.6951"/>
<evidence type="ECO:0000313" key="8">
    <source>
        <dbReference type="Proteomes" id="UP000010105"/>
    </source>
</evidence>
<dbReference type="Pfam" id="PF03466">
    <property type="entry name" value="LysR_substrate"/>
    <property type="match status" value="1"/>
</dbReference>
<organism evidence="7 8">
    <name type="scientific">Paraburkholderia phenoliruptrix BR3459a</name>
    <dbReference type="NCBI Taxonomy" id="1229205"/>
    <lineage>
        <taxon>Bacteria</taxon>
        <taxon>Pseudomonadati</taxon>
        <taxon>Pseudomonadota</taxon>
        <taxon>Betaproteobacteria</taxon>
        <taxon>Burkholderiales</taxon>
        <taxon>Burkholderiaceae</taxon>
        <taxon>Paraburkholderia</taxon>
    </lineage>
</organism>
<keyword evidence="2" id="KW-0805">Transcription regulation</keyword>
<evidence type="ECO:0000256" key="4">
    <source>
        <dbReference type="ARBA" id="ARBA00023163"/>
    </source>
</evidence>
<dbReference type="PANTHER" id="PTHR30419:SF8">
    <property type="entry name" value="NITROGEN ASSIMILATION TRANSCRIPTIONAL ACTIVATOR-RELATED"/>
    <property type="match status" value="1"/>
</dbReference>